<sequence length="456" mass="51518">MSVFDHSFNNSSSCFGICNERGIRIANDAPDQQDLQQANSLTGMDRQKKQEIDKLLAEAMNALTFEERQEQQEILHGVEASIAEEATFIEASLKDLESHLASTKSGSVYEMAEAMDYGYVSARAFRVMFLRGNQYDAKAAADQMLKFFTIKQELFGSEKLVKDITLDDLNEGDMACLKSGRLEIAGEDRSGRQILLNIPGLRDLKTTLQNGLRSRYYFTMSMLESEANQIRGIIAILYTVGSMKDRFGGSAYYQNARVAAAIPTRLIALHVCSDDMKEHLCHNCVIKAAPLKLRANCRLHFGSNTECLYRLSTYGIPRSFLPIELSTNQINLHRHLKWVESRFEMGKSDHGVSSEIAIPNERIVYPTENDVLIIGGNKSNNTGNIRLRALVKDLSKSYEFGSVESRKALVNRAIHLVHDSGGRFLKQRESDMWRCLSKSEIRKIIAQAFRNSYRRK</sequence>
<organism evidence="2 3">
    <name type="scientific">Cylindrotheca closterium</name>
    <dbReference type="NCBI Taxonomy" id="2856"/>
    <lineage>
        <taxon>Eukaryota</taxon>
        <taxon>Sar</taxon>
        <taxon>Stramenopiles</taxon>
        <taxon>Ochrophyta</taxon>
        <taxon>Bacillariophyta</taxon>
        <taxon>Bacillariophyceae</taxon>
        <taxon>Bacillariophycidae</taxon>
        <taxon>Bacillariales</taxon>
        <taxon>Bacillariaceae</taxon>
        <taxon>Cylindrotheca</taxon>
    </lineage>
</organism>
<dbReference type="Proteomes" id="UP001295423">
    <property type="component" value="Unassembled WGS sequence"/>
</dbReference>
<accession>A0AAD2CLQ3</accession>
<dbReference type="Gene3D" id="3.40.525.10">
    <property type="entry name" value="CRAL-TRIO lipid binding domain"/>
    <property type="match status" value="1"/>
</dbReference>
<evidence type="ECO:0000313" key="3">
    <source>
        <dbReference type="Proteomes" id="UP001295423"/>
    </source>
</evidence>
<reference evidence="2" key="1">
    <citation type="submission" date="2023-08" db="EMBL/GenBank/DDBJ databases">
        <authorList>
            <person name="Audoor S."/>
            <person name="Bilcke G."/>
        </authorList>
    </citation>
    <scope>NUCLEOTIDE SEQUENCE</scope>
</reference>
<feature type="domain" description="DUF6824" evidence="1">
    <location>
        <begin position="371"/>
        <end position="451"/>
    </location>
</feature>
<protein>
    <recommendedName>
        <fullName evidence="1">DUF6824 domain-containing protein</fullName>
    </recommendedName>
</protein>
<dbReference type="EMBL" id="CAKOGP040000002">
    <property type="protein sequence ID" value="CAJ1923671.1"/>
    <property type="molecule type" value="Genomic_DNA"/>
</dbReference>
<dbReference type="AlphaFoldDB" id="A0AAD2CLQ3"/>
<keyword evidence="3" id="KW-1185">Reference proteome</keyword>
<evidence type="ECO:0000313" key="2">
    <source>
        <dbReference type="EMBL" id="CAJ1923671.1"/>
    </source>
</evidence>
<dbReference type="InterPro" id="IPR036865">
    <property type="entry name" value="CRAL-TRIO_dom_sf"/>
</dbReference>
<name>A0AAD2CLQ3_9STRA</name>
<evidence type="ECO:0000259" key="1">
    <source>
        <dbReference type="Pfam" id="PF20710"/>
    </source>
</evidence>
<comment type="caution">
    <text evidence="2">The sequence shown here is derived from an EMBL/GenBank/DDBJ whole genome shotgun (WGS) entry which is preliminary data.</text>
</comment>
<dbReference type="Pfam" id="PF20710">
    <property type="entry name" value="DUF6824"/>
    <property type="match status" value="1"/>
</dbReference>
<dbReference type="InterPro" id="IPR049227">
    <property type="entry name" value="DUF6824"/>
</dbReference>
<proteinExistence type="predicted"/>
<gene>
    <name evidence="2" type="ORF">CYCCA115_LOCUS1044</name>
</gene>